<gene>
    <name evidence="1" type="ORF">LCGC14_2156920</name>
</gene>
<sequence>MEIVIHKRINLSLLYFIPNKDLMINQKFW</sequence>
<organism evidence="1">
    <name type="scientific">marine sediment metagenome</name>
    <dbReference type="NCBI Taxonomy" id="412755"/>
    <lineage>
        <taxon>unclassified sequences</taxon>
        <taxon>metagenomes</taxon>
        <taxon>ecological metagenomes</taxon>
    </lineage>
</organism>
<comment type="caution">
    <text evidence="1">The sequence shown here is derived from an EMBL/GenBank/DDBJ whole genome shotgun (WGS) entry which is preliminary data.</text>
</comment>
<name>A0A0F9EG73_9ZZZZ</name>
<feature type="non-terminal residue" evidence="1">
    <location>
        <position position="29"/>
    </location>
</feature>
<protein>
    <submittedName>
        <fullName evidence="1">Uncharacterized protein</fullName>
    </submittedName>
</protein>
<reference evidence="1" key="1">
    <citation type="journal article" date="2015" name="Nature">
        <title>Complex archaea that bridge the gap between prokaryotes and eukaryotes.</title>
        <authorList>
            <person name="Spang A."/>
            <person name="Saw J.H."/>
            <person name="Jorgensen S.L."/>
            <person name="Zaremba-Niedzwiedzka K."/>
            <person name="Martijn J."/>
            <person name="Lind A.E."/>
            <person name="van Eijk R."/>
            <person name="Schleper C."/>
            <person name="Guy L."/>
            <person name="Ettema T.J."/>
        </authorList>
    </citation>
    <scope>NUCLEOTIDE SEQUENCE</scope>
</reference>
<proteinExistence type="predicted"/>
<evidence type="ECO:0000313" key="1">
    <source>
        <dbReference type="EMBL" id="KKL65246.1"/>
    </source>
</evidence>
<dbReference type="AlphaFoldDB" id="A0A0F9EG73"/>
<dbReference type="EMBL" id="LAZR01027596">
    <property type="protein sequence ID" value="KKL65246.1"/>
    <property type="molecule type" value="Genomic_DNA"/>
</dbReference>
<accession>A0A0F9EG73</accession>